<dbReference type="EMBL" id="JAWDGP010006684">
    <property type="protein sequence ID" value="KAK3736807.1"/>
    <property type="molecule type" value="Genomic_DNA"/>
</dbReference>
<comment type="caution">
    <text evidence="2">The sequence shown here is derived from an EMBL/GenBank/DDBJ whole genome shotgun (WGS) entry which is preliminary data.</text>
</comment>
<protein>
    <submittedName>
        <fullName evidence="2">Uncharacterized protein</fullName>
    </submittedName>
</protein>
<dbReference type="AlphaFoldDB" id="A0AAE1CUR8"/>
<feature type="region of interest" description="Disordered" evidence="1">
    <location>
        <begin position="67"/>
        <end position="86"/>
    </location>
</feature>
<gene>
    <name evidence="2" type="ORF">RRG08_000558</name>
</gene>
<name>A0AAE1CUR8_9GAST</name>
<sequence length="86" mass="9811">MATHVSISMETGRAELVRNRRNFTASGVANTSQCAMLQEHNQMWRSLSETLMLFESRSQTVAKLNIQHRNKDQNSSIKEIQSDCLN</sequence>
<evidence type="ECO:0000313" key="3">
    <source>
        <dbReference type="Proteomes" id="UP001283361"/>
    </source>
</evidence>
<evidence type="ECO:0000256" key="1">
    <source>
        <dbReference type="SAM" id="MobiDB-lite"/>
    </source>
</evidence>
<accession>A0AAE1CUR8</accession>
<dbReference type="Proteomes" id="UP001283361">
    <property type="component" value="Unassembled WGS sequence"/>
</dbReference>
<reference evidence="2" key="1">
    <citation type="journal article" date="2023" name="G3 (Bethesda)">
        <title>A reference genome for the long-term kleptoplast-retaining sea slug Elysia crispata morphotype clarki.</title>
        <authorList>
            <person name="Eastman K.E."/>
            <person name="Pendleton A.L."/>
            <person name="Shaikh M.A."/>
            <person name="Suttiyut T."/>
            <person name="Ogas R."/>
            <person name="Tomko P."/>
            <person name="Gavelis G."/>
            <person name="Widhalm J.R."/>
            <person name="Wisecaver J.H."/>
        </authorList>
    </citation>
    <scope>NUCLEOTIDE SEQUENCE</scope>
    <source>
        <strain evidence="2">ECLA1</strain>
    </source>
</reference>
<keyword evidence="3" id="KW-1185">Reference proteome</keyword>
<proteinExistence type="predicted"/>
<feature type="compositionally biased region" description="Polar residues" evidence="1">
    <location>
        <begin position="73"/>
        <end position="86"/>
    </location>
</feature>
<evidence type="ECO:0000313" key="2">
    <source>
        <dbReference type="EMBL" id="KAK3736807.1"/>
    </source>
</evidence>
<organism evidence="2 3">
    <name type="scientific">Elysia crispata</name>
    <name type="common">lettuce slug</name>
    <dbReference type="NCBI Taxonomy" id="231223"/>
    <lineage>
        <taxon>Eukaryota</taxon>
        <taxon>Metazoa</taxon>
        <taxon>Spiralia</taxon>
        <taxon>Lophotrochozoa</taxon>
        <taxon>Mollusca</taxon>
        <taxon>Gastropoda</taxon>
        <taxon>Heterobranchia</taxon>
        <taxon>Euthyneura</taxon>
        <taxon>Panpulmonata</taxon>
        <taxon>Sacoglossa</taxon>
        <taxon>Placobranchoidea</taxon>
        <taxon>Plakobranchidae</taxon>
        <taxon>Elysia</taxon>
    </lineage>
</organism>